<comment type="caution">
    <text evidence="1">The sequence shown here is derived from an EMBL/GenBank/DDBJ whole genome shotgun (WGS) entry which is preliminary data.</text>
</comment>
<accession>K1RPT9</accession>
<dbReference type="EMBL" id="AJWZ01011365">
    <property type="protein sequence ID" value="EKC45529.1"/>
    <property type="molecule type" value="Genomic_DNA"/>
</dbReference>
<reference evidence="1" key="1">
    <citation type="journal article" date="2013" name="Environ. Microbiol.">
        <title>Microbiota from the distal guts of lean and obese adolescents exhibit partial functional redundancy besides clear differences in community structure.</title>
        <authorList>
            <person name="Ferrer M."/>
            <person name="Ruiz A."/>
            <person name="Lanza F."/>
            <person name="Haange S.B."/>
            <person name="Oberbach A."/>
            <person name="Till H."/>
            <person name="Bargiela R."/>
            <person name="Campoy C."/>
            <person name="Segura M.T."/>
            <person name="Richter M."/>
            <person name="von Bergen M."/>
            <person name="Seifert J."/>
            <person name="Suarez A."/>
        </authorList>
    </citation>
    <scope>NUCLEOTIDE SEQUENCE</scope>
</reference>
<evidence type="ECO:0000313" key="1">
    <source>
        <dbReference type="EMBL" id="EKC45529.1"/>
    </source>
</evidence>
<feature type="non-terminal residue" evidence="1">
    <location>
        <position position="1"/>
    </location>
</feature>
<sequence>ILKDNSKPSLASTMVKVLTEESLPQTKESLIDKTMQLYPTLKINCFNTTLSRLHKNEVLNYYNGGLIGIKGKRYGRGYKIISRLHKHKETD</sequence>
<dbReference type="AlphaFoldDB" id="K1RPT9"/>
<name>K1RPT9_9ZZZZ</name>
<organism evidence="1">
    <name type="scientific">human gut metagenome</name>
    <dbReference type="NCBI Taxonomy" id="408170"/>
    <lineage>
        <taxon>unclassified sequences</taxon>
        <taxon>metagenomes</taxon>
        <taxon>organismal metagenomes</taxon>
    </lineage>
</organism>
<proteinExistence type="predicted"/>
<protein>
    <submittedName>
        <fullName evidence="1">Uncharacterized protein</fullName>
    </submittedName>
</protein>
<gene>
    <name evidence="1" type="ORF">OBE_16819</name>
</gene>